<dbReference type="EMBL" id="AAFW02000067">
    <property type="protein sequence ID" value="EDN62772.1"/>
    <property type="molecule type" value="Genomic_DNA"/>
</dbReference>
<keyword evidence="3" id="KW-0812">Transmembrane</keyword>
<protein>
    <submittedName>
        <fullName evidence="5">Glycosylphosphatidylinositol anchor biosynthesis</fullName>
    </submittedName>
</protein>
<dbReference type="Pfam" id="PF10181">
    <property type="entry name" value="PIG-H"/>
    <property type="match status" value="1"/>
</dbReference>
<name>A6ZS40_YEAS7</name>
<proteinExistence type="inferred from homology"/>
<feature type="transmembrane region" description="Helical" evidence="3">
    <location>
        <begin position="99"/>
        <end position="116"/>
    </location>
</feature>
<sequence>MISKEYEFGKTSILNRKKYTLVIDEDKNGNFIRFTVLPVSNRKFKKVKQNGRVEINMGIQYHQIVLILLLNILFYVICLRSRFLEHINRTFEVTIARSFQILIIMGLFALGTIILVRGPSVETVTIFKESGLQLSRVKGMVIFPQQWNRKFFEQVEFISNERIIDVVINEGFCRGFRVIFYLAAIVRKSSTLKLLFPSNLPNIDDQRLIYNISRKYLSKQEKPLSRPKD</sequence>
<dbReference type="HOGENOM" id="CLU_106408_0_0_1"/>
<evidence type="ECO:0000313" key="5">
    <source>
        <dbReference type="EMBL" id="EDN62772.1"/>
    </source>
</evidence>
<keyword evidence="3" id="KW-0472">Membrane</keyword>
<feature type="transmembrane region" description="Helical" evidence="3">
    <location>
        <begin position="59"/>
        <end position="78"/>
    </location>
</feature>
<dbReference type="Proteomes" id="UP000007060">
    <property type="component" value="Unassembled WGS sequence"/>
</dbReference>
<gene>
    <name evidence="5" type="primary">GPI15</name>
    <name evidence="5" type="ORF">SCY_4751</name>
</gene>
<dbReference type="PANTHER" id="PTHR15231:SF1">
    <property type="entry name" value="PHOSPHATIDYLINOSITOL N-ACETYLGLUCOSAMINYLTRANSFERASE SUBUNIT H"/>
    <property type="match status" value="1"/>
</dbReference>
<evidence type="ECO:0000256" key="3">
    <source>
        <dbReference type="SAM" id="Phobius"/>
    </source>
</evidence>
<comment type="caution">
    <text evidence="5">The sequence shown here is derived from an EMBL/GenBank/DDBJ whole genome shotgun (WGS) entry which is preliminary data.</text>
</comment>
<feature type="domain" description="Phosphatidylinositol N-acetylglucosaminyltransferase subunit H conserved" evidence="4">
    <location>
        <begin position="123"/>
        <end position="197"/>
    </location>
</feature>
<dbReference type="GO" id="GO:0006506">
    <property type="term" value="P:GPI anchor biosynthetic process"/>
    <property type="evidence" value="ECO:0007669"/>
    <property type="project" value="UniProtKB-UniPathway"/>
</dbReference>
<evidence type="ECO:0000313" key="6">
    <source>
        <dbReference type="Proteomes" id="UP000007060"/>
    </source>
</evidence>
<comment type="similarity">
    <text evidence="2">Belongs to the PIGH family.</text>
</comment>
<dbReference type="AlphaFoldDB" id="A6ZS40"/>
<accession>A6ZS40</accession>
<dbReference type="UniPathway" id="UPA00196"/>
<evidence type="ECO:0000259" key="4">
    <source>
        <dbReference type="Pfam" id="PF10181"/>
    </source>
</evidence>
<evidence type="ECO:0000256" key="1">
    <source>
        <dbReference type="ARBA" id="ARBA00004687"/>
    </source>
</evidence>
<keyword evidence="3" id="KW-1133">Transmembrane helix</keyword>
<dbReference type="InterPro" id="IPR019328">
    <property type="entry name" value="PIGH-H_dom"/>
</dbReference>
<dbReference type="OrthoDB" id="6256716at2759"/>
<comment type="pathway">
    <text evidence="1">Glycolipid biosynthesis; glycosylphosphatidylinositol-anchor biosynthesis.</text>
</comment>
<dbReference type="PANTHER" id="PTHR15231">
    <property type="entry name" value="PHOSPHATIDYLINOSITOL N-ACETYLGLUCOSAMINYLTRANSFERASE SUBUNIT H"/>
    <property type="match status" value="1"/>
</dbReference>
<dbReference type="InterPro" id="IPR044215">
    <property type="entry name" value="PIG-H"/>
</dbReference>
<evidence type="ECO:0000256" key="2">
    <source>
        <dbReference type="ARBA" id="ARBA00009610"/>
    </source>
</evidence>
<dbReference type="GO" id="GO:0000506">
    <property type="term" value="C:glycosylphosphatidylinositol-N-acetylglucosaminyltransferase (GPI-GnT) complex"/>
    <property type="evidence" value="ECO:0007669"/>
    <property type="project" value="InterPro"/>
</dbReference>
<reference evidence="5 6" key="1">
    <citation type="journal article" date="2007" name="Proc. Natl. Acad. Sci. U.S.A.">
        <title>Genome sequencing and comparative analysis of Saccharomyces cerevisiae strain YJM789.</title>
        <authorList>
            <person name="Wei W."/>
            <person name="McCusker J.H."/>
            <person name="Hyman R.W."/>
            <person name="Jones T."/>
            <person name="Ning Y."/>
            <person name="Cao Z."/>
            <person name="Gu Z."/>
            <person name="Bruno D."/>
            <person name="Miranda M."/>
            <person name="Nguyen M."/>
            <person name="Wilhelmy J."/>
            <person name="Komp C."/>
            <person name="Tamse R."/>
            <person name="Wang X."/>
            <person name="Jia P."/>
            <person name="Luedi P."/>
            <person name="Oefner P.J."/>
            <person name="David L."/>
            <person name="Dietrich F.S."/>
            <person name="Li Y."/>
            <person name="Davis R.W."/>
            <person name="Steinmetz L.M."/>
        </authorList>
    </citation>
    <scope>NUCLEOTIDE SEQUENCE [LARGE SCALE GENOMIC DNA]</scope>
    <source>
        <strain evidence="5 6">YJM789</strain>
    </source>
</reference>
<organism evidence="5 6">
    <name type="scientific">Saccharomyces cerevisiae (strain YJM789)</name>
    <name type="common">Baker's yeast</name>
    <dbReference type="NCBI Taxonomy" id="307796"/>
    <lineage>
        <taxon>Eukaryota</taxon>
        <taxon>Fungi</taxon>
        <taxon>Dikarya</taxon>
        <taxon>Ascomycota</taxon>
        <taxon>Saccharomycotina</taxon>
        <taxon>Saccharomycetes</taxon>
        <taxon>Saccharomycetales</taxon>
        <taxon>Saccharomycetaceae</taxon>
        <taxon>Saccharomyces</taxon>
    </lineage>
</organism>